<evidence type="ECO:0000256" key="1">
    <source>
        <dbReference type="ARBA" id="ARBA00006484"/>
    </source>
</evidence>
<dbReference type="PANTHER" id="PTHR43115:SF4">
    <property type="entry name" value="DEHYDROGENASE_REDUCTASE SDR FAMILY MEMBER 11"/>
    <property type="match status" value="1"/>
</dbReference>
<gene>
    <name evidence="5" type="ORF">H9Q10_05125</name>
</gene>
<dbReference type="PRINTS" id="PR00080">
    <property type="entry name" value="SDRFAMILY"/>
</dbReference>
<comment type="similarity">
    <text evidence="1 3">Belongs to the short-chain dehydrogenases/reductases (SDR) family.</text>
</comment>
<dbReference type="InterPro" id="IPR002347">
    <property type="entry name" value="SDR_fam"/>
</dbReference>
<protein>
    <submittedName>
        <fullName evidence="5">SDR family oxidoreductase</fullName>
    </submittedName>
</protein>
<dbReference type="EMBL" id="JACSGR010000003">
    <property type="protein sequence ID" value="MBH5329049.1"/>
    <property type="molecule type" value="Genomic_DNA"/>
</dbReference>
<evidence type="ECO:0000256" key="3">
    <source>
        <dbReference type="RuleBase" id="RU000363"/>
    </source>
</evidence>
<reference evidence="5 6" key="1">
    <citation type="submission" date="2020-09" db="EMBL/GenBank/DDBJ databases">
        <title>Eikenella S3660 sp. nov., isolated from a throat swab.</title>
        <authorList>
            <person name="Buhl M."/>
        </authorList>
    </citation>
    <scope>NUCLEOTIDE SEQUENCE [LARGE SCALE GENOMIC DNA]</scope>
    <source>
        <strain evidence="5 6">S3360</strain>
    </source>
</reference>
<accession>A0ABS0N9W6</accession>
<evidence type="ECO:0000313" key="6">
    <source>
        <dbReference type="Proteomes" id="UP000768471"/>
    </source>
</evidence>
<dbReference type="InterPro" id="IPR057326">
    <property type="entry name" value="KR_dom"/>
</dbReference>
<dbReference type="CDD" id="cd05233">
    <property type="entry name" value="SDR_c"/>
    <property type="match status" value="1"/>
</dbReference>
<dbReference type="SMART" id="SM00822">
    <property type="entry name" value="PKS_KR"/>
    <property type="match status" value="1"/>
</dbReference>
<dbReference type="Proteomes" id="UP000768471">
    <property type="component" value="Unassembled WGS sequence"/>
</dbReference>
<dbReference type="InterPro" id="IPR020904">
    <property type="entry name" value="Sc_DH/Rdtase_CS"/>
</dbReference>
<evidence type="ECO:0000259" key="4">
    <source>
        <dbReference type="SMART" id="SM00822"/>
    </source>
</evidence>
<dbReference type="SUPFAM" id="SSF51735">
    <property type="entry name" value="NAD(P)-binding Rossmann-fold domains"/>
    <property type="match status" value="1"/>
</dbReference>
<dbReference type="Pfam" id="PF00106">
    <property type="entry name" value="adh_short"/>
    <property type="match status" value="1"/>
</dbReference>
<dbReference type="RefSeq" id="WP_197902933.1">
    <property type="nucleotide sequence ID" value="NZ_JACSGR010000003.1"/>
</dbReference>
<dbReference type="PROSITE" id="PS00061">
    <property type="entry name" value="ADH_SHORT"/>
    <property type="match status" value="1"/>
</dbReference>
<dbReference type="PRINTS" id="PR00081">
    <property type="entry name" value="GDHRDH"/>
</dbReference>
<comment type="caution">
    <text evidence="5">The sequence shown here is derived from an EMBL/GenBank/DDBJ whole genome shotgun (WGS) entry which is preliminary data.</text>
</comment>
<proteinExistence type="inferred from homology"/>
<name>A0ABS0N9W6_9NEIS</name>
<sequence>MNYIQNKVIIITGASAGMGKAAAQQLAAQGGKVVLAARDEAKLRAAVAEIKANGGEAQYFVCDVSRAEQVQALADFALQTYGQIDVLVNNAGYMPGSFLVKNNTAEWNKTIDINIKGVLYGVGAVLGQMRKQGRGQIINVASVAAYETPTPGAVVYCATKHAVRALTDGLRAEEAMMKSPVRISCMSPGAIDTDLKHDVTDPDLREFVLKSYEEMPSLSPDDMAYGIVAAINTPDNIEVGEIVVRPTGG</sequence>
<evidence type="ECO:0000313" key="5">
    <source>
        <dbReference type="EMBL" id="MBH5329049.1"/>
    </source>
</evidence>
<dbReference type="PANTHER" id="PTHR43115">
    <property type="entry name" value="DEHYDROGENASE/REDUCTASE SDR FAMILY MEMBER 11"/>
    <property type="match status" value="1"/>
</dbReference>
<dbReference type="InterPro" id="IPR036291">
    <property type="entry name" value="NAD(P)-bd_dom_sf"/>
</dbReference>
<keyword evidence="6" id="KW-1185">Reference proteome</keyword>
<feature type="domain" description="Ketoreductase" evidence="4">
    <location>
        <begin position="7"/>
        <end position="194"/>
    </location>
</feature>
<organism evidence="5 6">
    <name type="scientific">Eikenella glucosivorans</name>
    <dbReference type="NCBI Taxonomy" id="2766967"/>
    <lineage>
        <taxon>Bacteria</taxon>
        <taxon>Pseudomonadati</taxon>
        <taxon>Pseudomonadota</taxon>
        <taxon>Betaproteobacteria</taxon>
        <taxon>Neisseriales</taxon>
        <taxon>Neisseriaceae</taxon>
        <taxon>Eikenella</taxon>
    </lineage>
</organism>
<dbReference type="Gene3D" id="3.40.50.720">
    <property type="entry name" value="NAD(P)-binding Rossmann-like Domain"/>
    <property type="match status" value="1"/>
</dbReference>
<evidence type="ECO:0000256" key="2">
    <source>
        <dbReference type="ARBA" id="ARBA00023002"/>
    </source>
</evidence>
<keyword evidence="2" id="KW-0560">Oxidoreductase</keyword>